<accession>A0A5M8P0J3</accession>
<feature type="transmembrane region" description="Helical" evidence="1">
    <location>
        <begin position="31"/>
        <end position="55"/>
    </location>
</feature>
<organism evidence="2 3">
    <name type="scientific">Candidatus Ordinivivax streblomastigis</name>
    <dbReference type="NCBI Taxonomy" id="2540710"/>
    <lineage>
        <taxon>Bacteria</taxon>
        <taxon>Pseudomonadati</taxon>
        <taxon>Bacteroidota</taxon>
        <taxon>Bacteroidia</taxon>
        <taxon>Bacteroidales</taxon>
        <taxon>Candidatus Ordinivivax</taxon>
    </lineage>
</organism>
<keyword evidence="1" id="KW-0472">Membrane</keyword>
<evidence type="ECO:0000313" key="3">
    <source>
        <dbReference type="Proteomes" id="UP000324575"/>
    </source>
</evidence>
<feature type="transmembrane region" description="Helical" evidence="1">
    <location>
        <begin position="67"/>
        <end position="86"/>
    </location>
</feature>
<keyword evidence="1" id="KW-0812">Transmembrane</keyword>
<reference evidence="2 3" key="1">
    <citation type="submission" date="2019-03" db="EMBL/GenBank/DDBJ databases">
        <title>Single cell metagenomics reveals metabolic interactions within the superorganism composed of flagellate Streblomastix strix and complex community of Bacteroidetes bacteria on its surface.</title>
        <authorList>
            <person name="Treitli S.C."/>
            <person name="Kolisko M."/>
            <person name="Husnik F."/>
            <person name="Keeling P."/>
            <person name="Hampl V."/>
        </authorList>
    </citation>
    <scope>NUCLEOTIDE SEQUENCE [LARGE SCALE GENOMIC DNA]</scope>
    <source>
        <strain evidence="2">St1</strain>
    </source>
</reference>
<feature type="transmembrane region" description="Helical" evidence="1">
    <location>
        <begin position="107"/>
        <end position="137"/>
    </location>
</feature>
<name>A0A5M8P0J3_9BACT</name>
<dbReference type="AlphaFoldDB" id="A0A5M8P0J3"/>
<evidence type="ECO:0008006" key="4">
    <source>
        <dbReference type="Google" id="ProtNLM"/>
    </source>
</evidence>
<proteinExistence type="predicted"/>
<dbReference type="EMBL" id="SNRX01000012">
    <property type="protein sequence ID" value="KAA6301902.1"/>
    <property type="molecule type" value="Genomic_DNA"/>
</dbReference>
<evidence type="ECO:0000313" key="2">
    <source>
        <dbReference type="EMBL" id="KAA6301902.1"/>
    </source>
</evidence>
<keyword evidence="1" id="KW-1133">Transmembrane helix</keyword>
<dbReference type="Proteomes" id="UP000324575">
    <property type="component" value="Unassembled WGS sequence"/>
</dbReference>
<gene>
    <name evidence="2" type="ORF">EZS26_001905</name>
</gene>
<sequence length="180" mass="20573">MLYRLIAQSTPAWKSLSNKADSDNENFYKNYLFPVIGIIALLSFVGILLSSQVLNVQLALKTVIKQLFVYGGGFYLISHLVSEYLFPRFELEKDRYLSERFIGYASSLLYVLVMVTAFFPDLFMLLVIFTFYIVWVGATHYLKIKEEQIVQFTVIAGMMIILTPALIDLIVGKLMPGMNK</sequence>
<protein>
    <recommendedName>
        <fullName evidence="4">Yip1 domain-containing protein</fullName>
    </recommendedName>
</protein>
<feature type="transmembrane region" description="Helical" evidence="1">
    <location>
        <begin position="149"/>
        <end position="171"/>
    </location>
</feature>
<comment type="caution">
    <text evidence="2">The sequence shown here is derived from an EMBL/GenBank/DDBJ whole genome shotgun (WGS) entry which is preliminary data.</text>
</comment>
<evidence type="ECO:0000256" key="1">
    <source>
        <dbReference type="SAM" id="Phobius"/>
    </source>
</evidence>